<dbReference type="InterPro" id="IPR000836">
    <property type="entry name" value="PRTase_dom"/>
</dbReference>
<reference evidence="1 2" key="1">
    <citation type="journal article" date="2015" name="Nature">
        <title>rRNA introns, odd ribosomes, and small enigmatic genomes across a large radiation of phyla.</title>
        <authorList>
            <person name="Brown C.T."/>
            <person name="Hug L.A."/>
            <person name="Thomas B.C."/>
            <person name="Sharon I."/>
            <person name="Castelle C.J."/>
            <person name="Singh A."/>
            <person name="Wilkins M.J."/>
            <person name="Williams K.H."/>
            <person name="Banfield J.F."/>
        </authorList>
    </citation>
    <scope>NUCLEOTIDE SEQUENCE [LARGE SCALE GENOMIC DNA]</scope>
</reference>
<dbReference type="AlphaFoldDB" id="A0A0G0LHP3"/>
<dbReference type="EMBL" id="LBVO01000052">
    <property type="protein sequence ID" value="KKQ87465.1"/>
    <property type="molecule type" value="Genomic_DNA"/>
</dbReference>
<evidence type="ECO:0000313" key="2">
    <source>
        <dbReference type="Proteomes" id="UP000033934"/>
    </source>
</evidence>
<dbReference type="Proteomes" id="UP000033934">
    <property type="component" value="Unassembled WGS sequence"/>
</dbReference>
<dbReference type="Gene3D" id="3.40.50.2020">
    <property type="match status" value="1"/>
</dbReference>
<sequence>MRPPHTGTYLLTHHLSSTIPALQQCGLSVPQAGHSIYDTILSELITLMELQLPNCDIKVLQMDDMSHHIIHAAREEFPGAMIVSTCPTIAYHAGSFAIEINRIVDLDGNILGIGPRPGHQPIHIQLDALKRLSNDGPVVIVEDGIFSGRTIAQLFDWLKAAQVNVVGVIAGFRFEKSKEVLEPKGIPVLTIAEYDNLVDWLPDHDFLPLTPSNGRVVGVKMQNLVVPLYDYKGASFCIPYLDPFAPVKEWASFTGDRTSLAQFAHACISMSLHLYEIIQEMNRKAITIADLLKVQPRISVPVQAGNSENLVYSHESDVRRYLHSMQTVIGRSYDRD</sequence>
<dbReference type="InterPro" id="IPR029057">
    <property type="entry name" value="PRTase-like"/>
</dbReference>
<accession>A0A0G0LHP3</accession>
<name>A0A0G0LHP3_9BACT</name>
<dbReference type="CDD" id="cd06223">
    <property type="entry name" value="PRTases_typeI"/>
    <property type="match status" value="1"/>
</dbReference>
<gene>
    <name evidence="1" type="ORF">UT11_C0052G0003</name>
</gene>
<protein>
    <submittedName>
        <fullName evidence="1">Uncharacterized protein</fullName>
    </submittedName>
</protein>
<organism evidence="1 2">
    <name type="scientific">Berkelbacteria bacterium GW2011_GWA2_38_9</name>
    <dbReference type="NCBI Taxonomy" id="1618334"/>
    <lineage>
        <taxon>Bacteria</taxon>
        <taxon>Candidatus Berkelbacteria</taxon>
    </lineage>
</organism>
<dbReference type="SUPFAM" id="SSF53271">
    <property type="entry name" value="PRTase-like"/>
    <property type="match status" value="1"/>
</dbReference>
<evidence type="ECO:0000313" key="1">
    <source>
        <dbReference type="EMBL" id="KKQ87465.1"/>
    </source>
</evidence>
<comment type="caution">
    <text evidence="1">The sequence shown here is derived from an EMBL/GenBank/DDBJ whole genome shotgun (WGS) entry which is preliminary data.</text>
</comment>
<proteinExistence type="predicted"/>